<proteinExistence type="inferred from homology"/>
<evidence type="ECO:0000259" key="5">
    <source>
        <dbReference type="Pfam" id="PF01420"/>
    </source>
</evidence>
<keyword evidence="3" id="KW-0238">DNA-binding</keyword>
<sequence>MQNNIAIPYSFLQFVEFTKFNTWDVHKNTYVSEYQFENPVLLSEMLSLFRESVSHQKVKENDLRIISKIDFSGNLYLREKNDIDSYKGNLFLVPQNSIIYSKINVRHGCIFLNNSTPFVVSNEYPCFIFDTENVDGDYLILLLRSIPFKKQIDSLKVGIGKARVKIEEFLSLQIPLPSLEIQKSLVEAYQNRINQADKLEQEATNLDEQIDTFILEELGVNLREVKKRKSGKLYFAEFNELFNWVHSADEATFFEDLQDAKYPVTELGLEFDFISRPWKKKEESKEYIELGGIDPNFGVMKTKTVYTKKAPSRATQTVKTGDLIIGTTRPYLKKFAIIQDKNNGDVASSGFSIIQENKEKYNLYFLNEVLKSPIGIKQFEIKMTGALYPAITQADLLALKIPLPSIDVQNIIADNIQQMKNDQKNKFQQAQQLKKQALSDFENAIFKKPTR</sequence>
<evidence type="ECO:0000256" key="3">
    <source>
        <dbReference type="ARBA" id="ARBA00023125"/>
    </source>
</evidence>
<keyword evidence="4" id="KW-0175">Coiled coil</keyword>
<keyword evidence="2" id="KW-0680">Restriction system</keyword>
<dbReference type="RefSeq" id="WP_002659774.1">
    <property type="nucleotide sequence ID" value="NZ_JH719942.1"/>
</dbReference>
<dbReference type="GO" id="GO:0003677">
    <property type="term" value="F:DNA binding"/>
    <property type="evidence" value="ECO:0007669"/>
    <property type="project" value="UniProtKB-KW"/>
</dbReference>
<dbReference type="HOGENOM" id="CLU_021095_10_1_10"/>
<dbReference type="SUPFAM" id="SSF116734">
    <property type="entry name" value="DNA methylase specificity domain"/>
    <property type="match status" value="2"/>
</dbReference>
<dbReference type="Gene3D" id="3.90.220.20">
    <property type="entry name" value="DNA methylase specificity domains"/>
    <property type="match status" value="2"/>
</dbReference>
<keyword evidence="6" id="KW-0378">Hydrolase</keyword>
<dbReference type="AlphaFoldDB" id="J1I6P6"/>
<evidence type="ECO:0000313" key="7">
    <source>
        <dbReference type="Proteomes" id="UP000005113"/>
    </source>
</evidence>
<gene>
    <name evidence="6" type="ORF">SapgrDRAFT_2402</name>
</gene>
<dbReference type="GO" id="GO:0009307">
    <property type="term" value="P:DNA restriction-modification system"/>
    <property type="evidence" value="ECO:0007669"/>
    <property type="project" value="UniProtKB-KW"/>
</dbReference>
<accession>J1I6P6</accession>
<dbReference type="Proteomes" id="UP000005113">
    <property type="component" value="Unassembled WGS sequence"/>
</dbReference>
<organism evidence="6 7">
    <name type="scientific">Saprospira grandis DSM 2844</name>
    <dbReference type="NCBI Taxonomy" id="694433"/>
    <lineage>
        <taxon>Bacteria</taxon>
        <taxon>Pseudomonadati</taxon>
        <taxon>Bacteroidota</taxon>
        <taxon>Saprospiria</taxon>
        <taxon>Saprospirales</taxon>
        <taxon>Saprospiraceae</taxon>
        <taxon>Saprospira</taxon>
    </lineage>
</organism>
<feature type="domain" description="Type I restriction modification DNA specificity" evidence="5">
    <location>
        <begin position="87"/>
        <end position="201"/>
    </location>
</feature>
<keyword evidence="6" id="KW-0255">Endonuclease</keyword>
<keyword evidence="6" id="KW-0540">Nuclease</keyword>
<dbReference type="InterPro" id="IPR052021">
    <property type="entry name" value="Type-I_RS_S_subunit"/>
</dbReference>
<dbReference type="Pfam" id="PF01420">
    <property type="entry name" value="Methylase_S"/>
    <property type="match status" value="1"/>
</dbReference>
<dbReference type="InterPro" id="IPR044946">
    <property type="entry name" value="Restrct_endonuc_typeI_TRD_sf"/>
</dbReference>
<dbReference type="EMBL" id="JH719942">
    <property type="protein sequence ID" value="EJF54068.1"/>
    <property type="molecule type" value="Genomic_DNA"/>
</dbReference>
<evidence type="ECO:0000256" key="4">
    <source>
        <dbReference type="SAM" id="Coils"/>
    </source>
</evidence>
<feature type="coiled-coil region" evidence="4">
    <location>
        <begin position="413"/>
        <end position="440"/>
    </location>
</feature>
<dbReference type="InterPro" id="IPR000055">
    <property type="entry name" value="Restrct_endonuc_typeI_TRD"/>
</dbReference>
<name>J1I6P6_9BACT</name>
<evidence type="ECO:0000256" key="2">
    <source>
        <dbReference type="ARBA" id="ARBA00022747"/>
    </source>
</evidence>
<dbReference type="GO" id="GO:0004519">
    <property type="term" value="F:endonuclease activity"/>
    <property type="evidence" value="ECO:0007669"/>
    <property type="project" value="UniProtKB-KW"/>
</dbReference>
<protein>
    <submittedName>
        <fullName evidence="6">Restriction endonuclease S subunit</fullName>
    </submittedName>
</protein>
<reference evidence="7" key="1">
    <citation type="journal article" date="2012" name="Stand. Genomic Sci.">
        <title>Permanent draft genome sequence of the gliding predator Saprospira grandis strain Sa g1 (= HR1).</title>
        <authorList>
            <person name="Mavromatis K."/>
            <person name="Chertkov O."/>
            <person name="Lapidus A."/>
            <person name="Nolan M."/>
            <person name="Lucas S."/>
            <person name="Tice H."/>
            <person name="Del Rio T.G."/>
            <person name="Cheng J.F."/>
            <person name="Han C."/>
            <person name="Tapia R."/>
            <person name="Bruce D."/>
            <person name="Goodwin L.A."/>
            <person name="Pitluck S."/>
            <person name="Huntemann M."/>
            <person name="Liolios K."/>
            <person name="Pagani I."/>
            <person name="Ivanova N."/>
            <person name="Mikhailova N."/>
            <person name="Pati A."/>
            <person name="Chen A."/>
            <person name="Palaniappan K."/>
            <person name="Land M."/>
            <person name="Brambilla E.M."/>
            <person name="Rohde M."/>
            <person name="Spring S."/>
            <person name="Goker M."/>
            <person name="Detter J.C."/>
            <person name="Bristow J."/>
            <person name="Eisen J.A."/>
            <person name="Markowitz V."/>
            <person name="Hugenholtz P."/>
            <person name="Kyrpides N.C."/>
            <person name="Klenk H.P."/>
            <person name="Woyke T."/>
        </authorList>
    </citation>
    <scope>NUCLEOTIDE SEQUENCE [LARGE SCALE GENOMIC DNA]</scope>
    <source>
        <strain evidence="7">DSM 2844</strain>
    </source>
</reference>
<evidence type="ECO:0000313" key="6">
    <source>
        <dbReference type="EMBL" id="EJF54068.1"/>
    </source>
</evidence>
<dbReference type="OrthoDB" id="9816225at2"/>
<dbReference type="PANTHER" id="PTHR30408">
    <property type="entry name" value="TYPE-1 RESTRICTION ENZYME ECOKI SPECIFICITY PROTEIN"/>
    <property type="match status" value="1"/>
</dbReference>
<feature type="coiled-coil region" evidence="4">
    <location>
        <begin position="179"/>
        <end position="216"/>
    </location>
</feature>
<comment type="similarity">
    <text evidence="1">Belongs to the type-I restriction system S methylase family.</text>
</comment>
<dbReference type="PANTHER" id="PTHR30408:SF12">
    <property type="entry name" value="TYPE I RESTRICTION ENZYME MJAVIII SPECIFICITY SUBUNIT"/>
    <property type="match status" value="1"/>
</dbReference>
<evidence type="ECO:0000256" key="1">
    <source>
        <dbReference type="ARBA" id="ARBA00010923"/>
    </source>
</evidence>